<dbReference type="InterPro" id="IPR005627">
    <property type="entry name" value="CutC-like"/>
</dbReference>
<dbReference type="PANTHER" id="PTHR12598:SF0">
    <property type="entry name" value="COPPER HOMEOSTASIS PROTEIN CUTC HOMOLOG"/>
    <property type="match status" value="1"/>
</dbReference>
<proteinExistence type="inferred from homology"/>
<dbReference type="Proteomes" id="UP001595816">
    <property type="component" value="Unassembled WGS sequence"/>
</dbReference>
<evidence type="ECO:0000313" key="3">
    <source>
        <dbReference type="EMBL" id="MFC4136543.1"/>
    </source>
</evidence>
<sequence>MTPLLEVIALSPADAEAAQAGGADRLELVAQMSADGLSPTPSVAAAVVAATDLPVRAMLRTTADFAAGPDLVGLADELLATGVAGLVFGFLDDSGEVDVATCERIAERLHGRPWTFHRAIDHARDTDRAWVDVLDLPGVDAVLTAGSPVGVREGWVNLVKRDPSRVLAGGGLTEDVVPALLDAGIRAFHVGSTAREDGLWTSPVCPSAVGRWRALLS</sequence>
<keyword evidence="4" id="KW-1185">Reference proteome</keyword>
<dbReference type="InterPro" id="IPR036822">
    <property type="entry name" value="CutC-like_dom_sf"/>
</dbReference>
<dbReference type="Pfam" id="PF03932">
    <property type="entry name" value="CutC"/>
    <property type="match status" value="1"/>
</dbReference>
<comment type="similarity">
    <text evidence="1">Belongs to the CutC family.</text>
</comment>
<name>A0ABV8M1C6_9ACTN</name>
<comment type="caution">
    <text evidence="3">The sequence shown here is derived from an EMBL/GenBank/DDBJ whole genome shotgun (WGS) entry which is preliminary data.</text>
</comment>
<accession>A0ABV8M1C6</accession>
<dbReference type="EMBL" id="JBHSAY010000031">
    <property type="protein sequence ID" value="MFC4136543.1"/>
    <property type="molecule type" value="Genomic_DNA"/>
</dbReference>
<evidence type="ECO:0000256" key="1">
    <source>
        <dbReference type="ARBA" id="ARBA00007768"/>
    </source>
</evidence>
<dbReference type="PANTHER" id="PTHR12598">
    <property type="entry name" value="COPPER HOMEOSTASIS PROTEIN CUTC"/>
    <property type="match status" value="1"/>
</dbReference>
<dbReference type="Gene3D" id="3.20.20.380">
    <property type="entry name" value="Copper homeostasis (CutC) domain"/>
    <property type="match status" value="1"/>
</dbReference>
<reference evidence="4" key="1">
    <citation type="journal article" date="2019" name="Int. J. Syst. Evol. Microbiol.">
        <title>The Global Catalogue of Microorganisms (GCM) 10K type strain sequencing project: providing services to taxonomists for standard genome sequencing and annotation.</title>
        <authorList>
            <consortium name="The Broad Institute Genomics Platform"/>
            <consortium name="The Broad Institute Genome Sequencing Center for Infectious Disease"/>
            <person name="Wu L."/>
            <person name="Ma J."/>
        </authorList>
    </citation>
    <scope>NUCLEOTIDE SEQUENCE [LARGE SCALE GENOMIC DNA]</scope>
    <source>
        <strain evidence="4">CGMCC 4.7289</strain>
    </source>
</reference>
<evidence type="ECO:0000313" key="4">
    <source>
        <dbReference type="Proteomes" id="UP001595816"/>
    </source>
</evidence>
<protein>
    <recommendedName>
        <fullName evidence="2">Copper homeostasis protein cutC homolog</fullName>
    </recommendedName>
</protein>
<dbReference type="SUPFAM" id="SSF110395">
    <property type="entry name" value="CutC-like"/>
    <property type="match status" value="1"/>
</dbReference>
<evidence type="ECO:0000256" key="2">
    <source>
        <dbReference type="ARBA" id="ARBA00019014"/>
    </source>
</evidence>
<organism evidence="3 4">
    <name type="scientific">Hamadaea flava</name>
    <dbReference type="NCBI Taxonomy" id="1742688"/>
    <lineage>
        <taxon>Bacteria</taxon>
        <taxon>Bacillati</taxon>
        <taxon>Actinomycetota</taxon>
        <taxon>Actinomycetes</taxon>
        <taxon>Micromonosporales</taxon>
        <taxon>Micromonosporaceae</taxon>
        <taxon>Hamadaea</taxon>
    </lineage>
</organism>
<dbReference type="RefSeq" id="WP_253758534.1">
    <property type="nucleotide sequence ID" value="NZ_JAMZDZ010000001.1"/>
</dbReference>
<gene>
    <name evidence="3" type="ORF">ACFOZ4_38550</name>
</gene>